<dbReference type="SUPFAM" id="SSF48452">
    <property type="entry name" value="TPR-like"/>
    <property type="match status" value="1"/>
</dbReference>
<dbReference type="InterPro" id="IPR053163">
    <property type="entry name" value="HTH-type_regulator_Rgg"/>
</dbReference>
<feature type="domain" description="HTH-type transcriptional regulator Rgg C-terminal" evidence="1">
    <location>
        <begin position="107"/>
        <end position="276"/>
    </location>
</feature>
<keyword evidence="3" id="KW-1185">Reference proteome</keyword>
<proteinExistence type="predicted"/>
<evidence type="ECO:0000313" key="2">
    <source>
        <dbReference type="EMBL" id="PZL72640.1"/>
    </source>
</evidence>
<organism evidence="2 3">
    <name type="scientific">Enterococcus plantarum</name>
    <dbReference type="NCBI Taxonomy" id="1077675"/>
    <lineage>
        <taxon>Bacteria</taxon>
        <taxon>Bacillati</taxon>
        <taxon>Bacillota</taxon>
        <taxon>Bacilli</taxon>
        <taxon>Lactobacillales</taxon>
        <taxon>Enterococcaceae</taxon>
        <taxon>Enterococcus</taxon>
    </lineage>
</organism>
<sequence>MNIGETLYYFRKNRNMKQREILDYSSSSIYSKIESNRQEIRLSELIYFLKKTEITEEEFFEYIDLDEEQKKFRKLFKKCSQNPKDQILKKKLCSYDFDWQNVSEKKLQELSNYVVMHLYFSKYWYNISPLTQEQIRYIYELLNSKSVYFQYDYILLANTIFLFTTDQSKNLFMKVFPLKKEQILSNTTKSFISSIMNNMITKSLRNKDYNNAKFYVSIAKEQEDKVNDIAYKIIINYLENLTKHMITGKYAYLEKVYDCIKILKDIREFELANSIELEVESLTVKEGYFPETATTTMYININ</sequence>
<accession>A0A2W3Z5R2</accession>
<dbReference type="RefSeq" id="WP_111248096.1">
    <property type="nucleotide sequence ID" value="NZ_PIEU01000078.1"/>
</dbReference>
<dbReference type="Pfam" id="PF21259">
    <property type="entry name" value="Rgg_C"/>
    <property type="match status" value="1"/>
</dbReference>
<evidence type="ECO:0000259" key="1">
    <source>
        <dbReference type="Pfam" id="PF21259"/>
    </source>
</evidence>
<reference evidence="2 3" key="1">
    <citation type="submission" date="2017-11" db="EMBL/GenBank/DDBJ databases">
        <title>Draft genome sequence of Enterococcus plantarum TRW2 strain isolated from lettuce.</title>
        <authorList>
            <person name="Kim E.B."/>
            <person name="Marco M.L."/>
            <person name="Williams T.R."/>
            <person name="You I.H."/>
        </authorList>
    </citation>
    <scope>NUCLEOTIDE SEQUENCE [LARGE SCALE GENOMIC DNA]</scope>
    <source>
        <strain evidence="2 3">TRW2</strain>
    </source>
</reference>
<evidence type="ECO:0000313" key="3">
    <source>
        <dbReference type="Proteomes" id="UP000249828"/>
    </source>
</evidence>
<dbReference type="Gene3D" id="1.25.40.400">
    <property type="match status" value="1"/>
</dbReference>
<name>A0A2W3Z5R2_9ENTE</name>
<dbReference type="Proteomes" id="UP000249828">
    <property type="component" value="Unassembled WGS sequence"/>
</dbReference>
<dbReference type="InterPro" id="IPR010982">
    <property type="entry name" value="Lambda_DNA-bd_dom_sf"/>
</dbReference>
<gene>
    <name evidence="2" type="ORF">CI088_10065</name>
</gene>
<dbReference type="Gene3D" id="1.10.260.40">
    <property type="entry name" value="lambda repressor-like DNA-binding domains"/>
    <property type="match status" value="1"/>
</dbReference>
<dbReference type="GO" id="GO:0003677">
    <property type="term" value="F:DNA binding"/>
    <property type="evidence" value="ECO:0007669"/>
    <property type="project" value="InterPro"/>
</dbReference>
<comment type="caution">
    <text evidence="2">The sequence shown here is derived from an EMBL/GenBank/DDBJ whole genome shotgun (WGS) entry which is preliminary data.</text>
</comment>
<dbReference type="SUPFAM" id="SSF47413">
    <property type="entry name" value="lambda repressor-like DNA-binding domains"/>
    <property type="match status" value="1"/>
</dbReference>
<dbReference type="InterPro" id="IPR011990">
    <property type="entry name" value="TPR-like_helical_dom_sf"/>
</dbReference>
<dbReference type="EMBL" id="PIEU01000078">
    <property type="protein sequence ID" value="PZL72640.1"/>
    <property type="molecule type" value="Genomic_DNA"/>
</dbReference>
<dbReference type="PANTHER" id="PTHR37038">
    <property type="entry name" value="TRANSCRIPTIONAL REGULATOR-RELATED"/>
    <property type="match status" value="1"/>
</dbReference>
<dbReference type="AlphaFoldDB" id="A0A2W3Z5R2"/>
<dbReference type="InterPro" id="IPR010057">
    <property type="entry name" value="Transcription_activator_Rgg_C"/>
</dbReference>
<protein>
    <recommendedName>
        <fullName evidence="1">HTH-type transcriptional regulator Rgg C-terminal domain-containing protein</fullName>
    </recommendedName>
</protein>